<dbReference type="PANTHER" id="PTHR11360">
    <property type="entry name" value="MONOCARBOXYLATE TRANSPORTER"/>
    <property type="match status" value="1"/>
</dbReference>
<feature type="transmembrane region" description="Helical" evidence="4">
    <location>
        <begin position="87"/>
        <end position="106"/>
    </location>
</feature>
<dbReference type="PROSITE" id="PS50850">
    <property type="entry name" value="MFS"/>
    <property type="match status" value="1"/>
</dbReference>
<keyword evidence="3 4" id="KW-0472">Membrane</keyword>
<protein>
    <submittedName>
        <fullName evidence="6">Putative MFS family arabinose efflux permease</fullName>
    </submittedName>
</protein>
<feature type="transmembrane region" description="Helical" evidence="4">
    <location>
        <begin position="59"/>
        <end position="81"/>
    </location>
</feature>
<evidence type="ECO:0000313" key="6">
    <source>
        <dbReference type="EMBL" id="MBB4858216.1"/>
    </source>
</evidence>
<feature type="domain" description="Major facilitator superfamily (MFS) profile" evidence="5">
    <location>
        <begin position="14"/>
        <end position="407"/>
    </location>
</feature>
<dbReference type="GO" id="GO:0022857">
    <property type="term" value="F:transmembrane transporter activity"/>
    <property type="evidence" value="ECO:0007669"/>
    <property type="project" value="InterPro"/>
</dbReference>
<evidence type="ECO:0000256" key="4">
    <source>
        <dbReference type="SAM" id="Phobius"/>
    </source>
</evidence>
<comment type="caution">
    <text evidence="6">The sequence shown here is derived from an EMBL/GenBank/DDBJ whole genome shotgun (WGS) entry which is preliminary data.</text>
</comment>
<name>A0A7W7NVG3_9SPHN</name>
<dbReference type="Proteomes" id="UP000555448">
    <property type="component" value="Unassembled WGS sequence"/>
</dbReference>
<dbReference type="InterPro" id="IPR020846">
    <property type="entry name" value="MFS_dom"/>
</dbReference>
<feature type="transmembrane region" description="Helical" evidence="4">
    <location>
        <begin position="381"/>
        <end position="403"/>
    </location>
</feature>
<dbReference type="AlphaFoldDB" id="A0A7W7NVG3"/>
<feature type="transmembrane region" description="Helical" evidence="4">
    <location>
        <begin position="317"/>
        <end position="337"/>
    </location>
</feature>
<feature type="transmembrane region" description="Helical" evidence="4">
    <location>
        <begin position="175"/>
        <end position="196"/>
    </location>
</feature>
<feature type="transmembrane region" description="Helical" evidence="4">
    <location>
        <begin position="292"/>
        <end position="310"/>
    </location>
</feature>
<keyword evidence="1 4" id="KW-0812">Transmembrane</keyword>
<evidence type="ECO:0000256" key="3">
    <source>
        <dbReference type="ARBA" id="ARBA00023136"/>
    </source>
</evidence>
<keyword evidence="2 4" id="KW-1133">Transmembrane helix</keyword>
<dbReference type="InterPro" id="IPR050327">
    <property type="entry name" value="Proton-linked_MCT"/>
</dbReference>
<evidence type="ECO:0000256" key="2">
    <source>
        <dbReference type="ARBA" id="ARBA00022989"/>
    </source>
</evidence>
<dbReference type="Pfam" id="PF07690">
    <property type="entry name" value="MFS_1"/>
    <property type="match status" value="1"/>
</dbReference>
<feature type="transmembrane region" description="Helical" evidence="4">
    <location>
        <begin position="146"/>
        <end position="168"/>
    </location>
</feature>
<evidence type="ECO:0000259" key="5">
    <source>
        <dbReference type="PROSITE" id="PS50850"/>
    </source>
</evidence>
<reference evidence="6 7" key="1">
    <citation type="submission" date="2020-08" db="EMBL/GenBank/DDBJ databases">
        <title>Functional genomics of gut bacteria from endangered species of beetles.</title>
        <authorList>
            <person name="Carlos-Shanley C."/>
        </authorList>
    </citation>
    <scope>NUCLEOTIDE SEQUENCE [LARGE SCALE GENOMIC DNA]</scope>
    <source>
        <strain evidence="6 7">S00245</strain>
    </source>
</reference>
<dbReference type="SUPFAM" id="SSF103473">
    <property type="entry name" value="MFS general substrate transporter"/>
    <property type="match status" value="1"/>
</dbReference>
<dbReference type="InterPro" id="IPR036259">
    <property type="entry name" value="MFS_trans_sf"/>
</dbReference>
<feature type="transmembrane region" description="Helical" evidence="4">
    <location>
        <begin position="229"/>
        <end position="253"/>
    </location>
</feature>
<accession>A0A7W7NVG3</accession>
<evidence type="ECO:0000313" key="7">
    <source>
        <dbReference type="Proteomes" id="UP000555448"/>
    </source>
</evidence>
<dbReference type="Gene3D" id="1.20.1250.20">
    <property type="entry name" value="MFS general substrate transporter like domains"/>
    <property type="match status" value="1"/>
</dbReference>
<sequence>MALNSAVPVADAPNHLLAKRMGLIAGVSHNVVIGTIMGSFSVLLASVEGRLGVKLEQASAGILLMIVGSSALAPIVGVLVARYSLRLLLMLGGVLTVLGYLILGLTQSYPLYLAVYGLCFGPALSLAGSIGPATLVTRWFNSNRGLALGLVHLPIMIAVLPVALNAFLADYGAQAAYLTLAGVAAILMLPLTALTVDHPPGYVAPVSTGEKRTADGSLSTGQLLASPKFWALSLANCASMTSSVMLGSLLIPMGQSWDFSRGQSALLASIMSLVGIAGSVLFGWVADKLGGGRTLALVAFDCAILWALLLTEPPFAAVAVIVGLIGMHGAGAIPALGRGVSDTFGQPSYSRGFGLNTVISLPFIACAMLGGSRIARETGSFAIPVTAMAIVFAIAVLCGLYAASGVKAPTRQADPQPA</sequence>
<dbReference type="RefSeq" id="WP_184243702.1">
    <property type="nucleotide sequence ID" value="NZ_JACHLR010000005.1"/>
</dbReference>
<feature type="transmembrane region" description="Helical" evidence="4">
    <location>
        <begin position="265"/>
        <end position="286"/>
    </location>
</feature>
<proteinExistence type="predicted"/>
<gene>
    <name evidence="6" type="ORF">HNO88_001535</name>
</gene>
<evidence type="ECO:0000256" key="1">
    <source>
        <dbReference type="ARBA" id="ARBA00022692"/>
    </source>
</evidence>
<dbReference type="PANTHER" id="PTHR11360:SF290">
    <property type="entry name" value="MONOCARBOXYLATE MFS PERMEASE"/>
    <property type="match status" value="1"/>
</dbReference>
<dbReference type="EMBL" id="JACHLR010000005">
    <property type="protein sequence ID" value="MBB4858216.1"/>
    <property type="molecule type" value="Genomic_DNA"/>
</dbReference>
<feature type="transmembrane region" description="Helical" evidence="4">
    <location>
        <begin position="349"/>
        <end position="369"/>
    </location>
</feature>
<dbReference type="InterPro" id="IPR011701">
    <property type="entry name" value="MFS"/>
</dbReference>
<organism evidence="6 7">
    <name type="scientific">Novosphingobium chloroacetimidivorans</name>
    <dbReference type="NCBI Taxonomy" id="1428314"/>
    <lineage>
        <taxon>Bacteria</taxon>
        <taxon>Pseudomonadati</taxon>
        <taxon>Pseudomonadota</taxon>
        <taxon>Alphaproteobacteria</taxon>
        <taxon>Sphingomonadales</taxon>
        <taxon>Sphingomonadaceae</taxon>
        <taxon>Novosphingobium</taxon>
    </lineage>
</organism>
<feature type="transmembrane region" description="Helical" evidence="4">
    <location>
        <begin position="23"/>
        <end position="47"/>
    </location>
</feature>
<keyword evidence="7" id="KW-1185">Reference proteome</keyword>